<gene>
    <name evidence="4" type="ORF">SCF082_LOCUS15442</name>
</gene>
<evidence type="ECO:0000313" key="4">
    <source>
        <dbReference type="EMBL" id="CAK9021682.1"/>
    </source>
</evidence>
<feature type="region of interest" description="Disordered" evidence="2">
    <location>
        <begin position="583"/>
        <end position="603"/>
    </location>
</feature>
<sequence length="603" mass="67634">MVELCEEPARGHLLIQHHTIYEVTQASTSSISLSSAASTLLTLLQSVRVKTTSMDIIIVTLLILIMLGLLISAGTGLVTRESLFPSALPERKASKDPLPRPIARRPEPSAPAEPPRNPPLDTGRTRASLASQVTHRSSTTSEGGLKALQLAQRPFLSDLPRNLRRQLTWELGEPIRGDRQQLMWQVLDDTGRTFLEMNLDEFEGGLTIWDTRLLATVTTELLHATEWKSPQILGANGELFAEIAVDGIFGASLLLPDQISSWGQRFVVKDARTGATIFNVTGTWKDQCMKITDAVGHSACQLEKLPSPQSKLVTLEEGSDPVLMLCILFAVEKMRLVLADVCGKIFTVQKPSLPETLKLNEAHRLARQSELTAKKDSELLRQSISELRAQCEGLPSEPAEEVVLRGLGLPRQEQSLQEIMERLKMEKDFVLAELMEDEKQLEARRRAEELSLQLKTLEEAQPRLRERAAKVEQEKSLEGDAISGLEDLRAEAIALQTENQLLKRQQVEWRRSQTLMLRLAEDMQKRPPKATPDDEGLDAEEKLEEVLQGNQEMRRRIQKLQNEKEDLLQRRRGLDAFIRSRVPRVEMGPNALAKRTSSYPPSP</sequence>
<dbReference type="EMBL" id="CAXAMM010009890">
    <property type="protein sequence ID" value="CAK9021682.1"/>
    <property type="molecule type" value="Genomic_DNA"/>
</dbReference>
<dbReference type="Proteomes" id="UP001642464">
    <property type="component" value="Unassembled WGS sequence"/>
</dbReference>
<keyword evidence="3" id="KW-1133">Transmembrane helix</keyword>
<feature type="transmembrane region" description="Helical" evidence="3">
    <location>
        <begin position="56"/>
        <end position="78"/>
    </location>
</feature>
<evidence type="ECO:0000256" key="1">
    <source>
        <dbReference type="SAM" id="Coils"/>
    </source>
</evidence>
<accession>A0ABP0K699</accession>
<organism evidence="4 5">
    <name type="scientific">Durusdinium trenchii</name>
    <dbReference type="NCBI Taxonomy" id="1381693"/>
    <lineage>
        <taxon>Eukaryota</taxon>
        <taxon>Sar</taxon>
        <taxon>Alveolata</taxon>
        <taxon>Dinophyceae</taxon>
        <taxon>Suessiales</taxon>
        <taxon>Symbiodiniaceae</taxon>
        <taxon>Durusdinium</taxon>
    </lineage>
</organism>
<feature type="compositionally biased region" description="Pro residues" evidence="2">
    <location>
        <begin position="108"/>
        <end position="118"/>
    </location>
</feature>
<keyword evidence="3" id="KW-0472">Membrane</keyword>
<reference evidence="4 5" key="1">
    <citation type="submission" date="2024-02" db="EMBL/GenBank/DDBJ databases">
        <authorList>
            <person name="Chen Y."/>
            <person name="Shah S."/>
            <person name="Dougan E. K."/>
            <person name="Thang M."/>
            <person name="Chan C."/>
        </authorList>
    </citation>
    <scope>NUCLEOTIDE SEQUENCE [LARGE SCALE GENOMIC DNA]</scope>
</reference>
<protein>
    <submittedName>
        <fullName evidence="4">116 kDa</fullName>
    </submittedName>
</protein>
<feature type="coiled-coil region" evidence="1">
    <location>
        <begin position="543"/>
        <end position="577"/>
    </location>
</feature>
<feature type="compositionally biased region" description="Polar residues" evidence="2">
    <location>
        <begin position="128"/>
        <end position="142"/>
    </location>
</feature>
<comment type="caution">
    <text evidence="4">The sequence shown here is derived from an EMBL/GenBank/DDBJ whole genome shotgun (WGS) entry which is preliminary data.</text>
</comment>
<feature type="coiled-coil region" evidence="1">
    <location>
        <begin position="420"/>
        <end position="505"/>
    </location>
</feature>
<keyword evidence="5" id="KW-1185">Reference proteome</keyword>
<keyword evidence="1" id="KW-0175">Coiled coil</keyword>
<proteinExistence type="predicted"/>
<name>A0ABP0K699_9DINO</name>
<evidence type="ECO:0000256" key="3">
    <source>
        <dbReference type="SAM" id="Phobius"/>
    </source>
</evidence>
<feature type="compositionally biased region" description="Basic and acidic residues" evidence="2">
    <location>
        <begin position="89"/>
        <end position="98"/>
    </location>
</feature>
<feature type="region of interest" description="Disordered" evidence="2">
    <location>
        <begin position="89"/>
        <end position="144"/>
    </location>
</feature>
<evidence type="ECO:0000256" key="2">
    <source>
        <dbReference type="SAM" id="MobiDB-lite"/>
    </source>
</evidence>
<keyword evidence="3" id="KW-0812">Transmembrane</keyword>
<evidence type="ECO:0000313" key="5">
    <source>
        <dbReference type="Proteomes" id="UP001642464"/>
    </source>
</evidence>